<accession>A0ACC0BQY5</accession>
<keyword evidence="2" id="KW-1185">Reference proteome</keyword>
<gene>
    <name evidence="1" type="ORF">M9H77_05946</name>
</gene>
<organism evidence="1 2">
    <name type="scientific">Catharanthus roseus</name>
    <name type="common">Madagascar periwinkle</name>
    <name type="synonym">Vinca rosea</name>
    <dbReference type="NCBI Taxonomy" id="4058"/>
    <lineage>
        <taxon>Eukaryota</taxon>
        <taxon>Viridiplantae</taxon>
        <taxon>Streptophyta</taxon>
        <taxon>Embryophyta</taxon>
        <taxon>Tracheophyta</taxon>
        <taxon>Spermatophyta</taxon>
        <taxon>Magnoliopsida</taxon>
        <taxon>eudicotyledons</taxon>
        <taxon>Gunneridae</taxon>
        <taxon>Pentapetalae</taxon>
        <taxon>asterids</taxon>
        <taxon>lamiids</taxon>
        <taxon>Gentianales</taxon>
        <taxon>Apocynaceae</taxon>
        <taxon>Rauvolfioideae</taxon>
        <taxon>Vinceae</taxon>
        <taxon>Catharanthinae</taxon>
        <taxon>Catharanthus</taxon>
    </lineage>
</organism>
<dbReference type="Proteomes" id="UP001060085">
    <property type="component" value="Linkage Group LG02"/>
</dbReference>
<evidence type="ECO:0000313" key="1">
    <source>
        <dbReference type="EMBL" id="KAI5674996.1"/>
    </source>
</evidence>
<sequence>MENITGSIVVASYSTDEGPSSSSTEEVHDEVNILQDQGQNQDQQNRRQRHQSVFYRFNVSIFRGVPPCIRDEAWSACFVLTSFWIFGCLIVILGFYGSSTIQVQPNYSRLLKANPFFVQSIQAKEIHESFPGPMLYGFNEVPPLDVLVTWSEKHDAIIESGDHKEWQYFLNTGSKLHVSYSISSPSFAALSLVIARGSDSLIEWIEDPSYPNTTLSWNIVCGNGTLEQEILSSSIYYIALANLNFEEVEVQLNFTIDALTYNTTQAYYNCSLSHHLCTWKLPLVNANAVVLTSPGPELGMTNYKWYVELSYNQRWLSYFIGSVSMTVLMLLVINISSTYHSTRSYGAGPQVRRTGTEREPLLSRKDDDLSSLGSSYDSMSLDEEELNESLAVATLEGKQPEGESNNDRRSTCILCLDAIRDCFFLPCGHCVACFTCGTRVIEEASACPICRRTTKKVRRIFSV</sequence>
<protein>
    <submittedName>
        <fullName evidence="1">Uncharacterized protein</fullName>
    </submittedName>
</protein>
<proteinExistence type="predicted"/>
<comment type="caution">
    <text evidence="1">The sequence shown here is derived from an EMBL/GenBank/DDBJ whole genome shotgun (WGS) entry which is preliminary data.</text>
</comment>
<name>A0ACC0BQY5_CATRO</name>
<evidence type="ECO:0000313" key="2">
    <source>
        <dbReference type="Proteomes" id="UP001060085"/>
    </source>
</evidence>
<reference evidence="2" key="1">
    <citation type="journal article" date="2023" name="Nat. Plants">
        <title>Single-cell RNA sequencing provides a high-resolution roadmap for understanding the multicellular compartmentation of specialized metabolism.</title>
        <authorList>
            <person name="Sun S."/>
            <person name="Shen X."/>
            <person name="Li Y."/>
            <person name="Li Y."/>
            <person name="Wang S."/>
            <person name="Li R."/>
            <person name="Zhang H."/>
            <person name="Shen G."/>
            <person name="Guo B."/>
            <person name="Wei J."/>
            <person name="Xu J."/>
            <person name="St-Pierre B."/>
            <person name="Chen S."/>
            <person name="Sun C."/>
        </authorList>
    </citation>
    <scope>NUCLEOTIDE SEQUENCE [LARGE SCALE GENOMIC DNA]</scope>
</reference>
<dbReference type="EMBL" id="CM044702">
    <property type="protein sequence ID" value="KAI5674996.1"/>
    <property type="molecule type" value="Genomic_DNA"/>
</dbReference>